<gene>
    <name evidence="8" type="ORF">AAT16_03065</name>
    <name evidence="9" type="ORF">SAMN05216235_1910</name>
</gene>
<keyword evidence="10" id="KW-1185">Reference proteome</keyword>
<organism evidence="9 11">
    <name type="scientific">Salinicoccus halodurans</name>
    <dbReference type="NCBI Taxonomy" id="407035"/>
    <lineage>
        <taxon>Bacteria</taxon>
        <taxon>Bacillati</taxon>
        <taxon>Bacillota</taxon>
        <taxon>Bacilli</taxon>
        <taxon>Bacillales</taxon>
        <taxon>Staphylococcaceae</taxon>
        <taxon>Salinicoccus</taxon>
    </lineage>
</organism>
<dbReference type="KEGG" id="shv:AAT16_03065"/>
<evidence type="ECO:0000256" key="5">
    <source>
        <dbReference type="ARBA" id="ARBA00023136"/>
    </source>
</evidence>
<dbReference type="AlphaFoldDB" id="A0A0F7HJM2"/>
<feature type="transmembrane region" description="Helical" evidence="6">
    <location>
        <begin position="498"/>
        <end position="520"/>
    </location>
</feature>
<feature type="transmembrane region" description="Helical" evidence="6">
    <location>
        <begin position="113"/>
        <end position="134"/>
    </location>
</feature>
<reference evidence="9 11" key="3">
    <citation type="submission" date="2016-10" db="EMBL/GenBank/DDBJ databases">
        <authorList>
            <person name="Varghese N."/>
            <person name="Submissions S."/>
        </authorList>
    </citation>
    <scope>NUCLEOTIDE SEQUENCE [LARGE SCALE GENOMIC DNA]</scope>
    <source>
        <strain evidence="9 11">CGMCC 1.6501</strain>
    </source>
</reference>
<dbReference type="RefSeq" id="WP_046789477.1">
    <property type="nucleotide sequence ID" value="NZ_CP011366.1"/>
</dbReference>
<evidence type="ECO:0000313" key="9">
    <source>
        <dbReference type="EMBL" id="SFK82875.1"/>
    </source>
</evidence>
<evidence type="ECO:0000313" key="8">
    <source>
        <dbReference type="EMBL" id="AKG73286.1"/>
    </source>
</evidence>
<protein>
    <submittedName>
        <fullName evidence="8">Sodium:proton antiporter</fullName>
    </submittedName>
    <submittedName>
        <fullName evidence="9">Transporter, NhaC family</fullName>
    </submittedName>
</protein>
<dbReference type="Proteomes" id="UP000034029">
    <property type="component" value="Chromosome"/>
</dbReference>
<sequence length="527" mass="56158">MESILNWEYISLVPPLLTLLLVVATRKVGLSLGVGIITSALLVAEGGIGGTLKTIWDSFAMIFVVDGAINTWNAFILIFLTFLGIMTAFINMSGGAKAFTVWALTKVKSRRQANFATALLGIIVFIDDYFSALIVGQVAKPLTDKYDVSRAKLAYFIDTTASPVSVIAPISSWGAGIMGLVAPLLAAAGMVAVTPFQAFIYMIPMNLYVLTALAMMFIVITTRFDIGPMRKQERRAIEEGILVENAMEAPGETDKELPVHEQGSAKALIIPILGLAVTVIISMLITGGLEGGEWTLLSMFENTLVTHSLLIGGVVGLVLSLFYFFRYTRRNNDFGKSEIWLGIKTGFLAMFPAMLVLTLAWMIGELISAIGTGELLGAMVEQSNLPVSMLLAVVFAVACLMAVATGTSWGSFGILIPITGEIMISLGETELLLPAIAAVLAGSVFGDHCSPISDSTILSSTGAGCNHIVHVMTQLPYAILSALIALAGYIVLGLTTSVWLALGTIIVLLAVVTFISKFVYSPIVKKV</sequence>
<feature type="domain" description="Na+/H+ antiporter NhaC-like C-terminal" evidence="7">
    <location>
        <begin position="166"/>
        <end position="494"/>
    </location>
</feature>
<accession>A0A0F7HJM2</accession>
<dbReference type="Proteomes" id="UP000183090">
    <property type="component" value="Unassembled WGS sequence"/>
</dbReference>
<feature type="transmembrane region" description="Helical" evidence="6">
    <location>
        <begin position="267"/>
        <end position="285"/>
    </location>
</feature>
<evidence type="ECO:0000313" key="11">
    <source>
        <dbReference type="Proteomes" id="UP000183090"/>
    </source>
</evidence>
<dbReference type="OrthoDB" id="9762978at2"/>
<feature type="transmembrane region" description="Helical" evidence="6">
    <location>
        <begin position="6"/>
        <end position="23"/>
    </location>
</feature>
<dbReference type="GO" id="GO:0005886">
    <property type="term" value="C:plasma membrane"/>
    <property type="evidence" value="ECO:0007669"/>
    <property type="project" value="UniProtKB-SubCell"/>
</dbReference>
<keyword evidence="3 6" id="KW-0812">Transmembrane</keyword>
<keyword evidence="2" id="KW-1003">Cell membrane</keyword>
<keyword evidence="5 6" id="KW-0472">Membrane</keyword>
<evidence type="ECO:0000256" key="1">
    <source>
        <dbReference type="ARBA" id="ARBA00004651"/>
    </source>
</evidence>
<dbReference type="PANTHER" id="PTHR43478">
    <property type="entry name" value="NA+/H+ ANTIPORTER-RELATED"/>
    <property type="match status" value="1"/>
</dbReference>
<reference evidence="10" key="2">
    <citation type="submission" date="2015-04" db="EMBL/GenBank/DDBJ databases">
        <title>Complete genome sequence of Salinicoccus halodurans strain H3B36, isolated from the Qaidam basin of China.</title>
        <authorList>
            <person name="Ma Y."/>
            <person name="Jiang K."/>
            <person name="Xue Y."/>
        </authorList>
    </citation>
    <scope>NUCLEOTIDE SEQUENCE [LARGE SCALE GENOMIC DNA]</scope>
    <source>
        <strain evidence="10">H3B36</strain>
    </source>
</reference>
<feature type="transmembrane region" description="Helical" evidence="6">
    <location>
        <begin position="30"/>
        <end position="52"/>
    </location>
</feature>
<evidence type="ECO:0000256" key="2">
    <source>
        <dbReference type="ARBA" id="ARBA00022475"/>
    </source>
</evidence>
<dbReference type="InterPro" id="IPR018461">
    <property type="entry name" value="Na/H_Antiport_NhaC-like_C"/>
</dbReference>
<feature type="transmembrane region" description="Helical" evidence="6">
    <location>
        <begin position="390"/>
        <end position="416"/>
    </location>
</feature>
<reference evidence="8 10" key="1">
    <citation type="journal article" date="2015" name="Int. J. Syst. Evol. Microbiol.">
        <title>Complete genome sequence of Salinicoccus halodurans H3B36, isolated from the Qaidam Basin in China.</title>
        <authorList>
            <person name="Jiang K."/>
            <person name="Xue Y."/>
            <person name="Ma Y."/>
        </authorList>
    </citation>
    <scope>NUCLEOTIDE SEQUENCE [LARGE SCALE GENOMIC DNA]</scope>
    <source>
        <strain evidence="8 10">H3B36</strain>
    </source>
</reference>
<dbReference type="PANTHER" id="PTHR43478:SF1">
    <property type="entry name" value="NA+_H+ ANTIPORTER NHAC-LIKE C-TERMINAL DOMAIN-CONTAINING PROTEIN"/>
    <property type="match status" value="1"/>
</dbReference>
<evidence type="ECO:0000256" key="4">
    <source>
        <dbReference type="ARBA" id="ARBA00022989"/>
    </source>
</evidence>
<feature type="transmembrane region" description="Helical" evidence="6">
    <location>
        <begin position="346"/>
        <end position="370"/>
    </location>
</feature>
<dbReference type="Pfam" id="PF03553">
    <property type="entry name" value="Na_H_antiporter"/>
    <property type="match status" value="1"/>
</dbReference>
<feature type="transmembrane region" description="Helical" evidence="6">
    <location>
        <begin position="72"/>
        <end position="92"/>
    </location>
</feature>
<feature type="transmembrane region" description="Helical" evidence="6">
    <location>
        <begin position="207"/>
        <end position="226"/>
    </location>
</feature>
<evidence type="ECO:0000313" key="10">
    <source>
        <dbReference type="Proteomes" id="UP000034029"/>
    </source>
</evidence>
<name>A0A0F7HJM2_9STAP</name>
<evidence type="ECO:0000259" key="7">
    <source>
        <dbReference type="Pfam" id="PF03553"/>
    </source>
</evidence>
<keyword evidence="4 6" id="KW-1133">Transmembrane helix</keyword>
<evidence type="ECO:0000256" key="6">
    <source>
        <dbReference type="SAM" id="Phobius"/>
    </source>
</evidence>
<proteinExistence type="predicted"/>
<dbReference type="EMBL" id="CP011366">
    <property type="protein sequence ID" value="AKG73286.1"/>
    <property type="molecule type" value="Genomic_DNA"/>
</dbReference>
<dbReference type="EMBL" id="FOTB01000004">
    <property type="protein sequence ID" value="SFK82875.1"/>
    <property type="molecule type" value="Genomic_DNA"/>
</dbReference>
<comment type="subcellular location">
    <subcellularLocation>
        <location evidence="1">Cell membrane</location>
        <topology evidence="1">Multi-pass membrane protein</topology>
    </subcellularLocation>
</comment>
<feature type="transmembrane region" description="Helical" evidence="6">
    <location>
        <begin position="305"/>
        <end position="325"/>
    </location>
</feature>
<feature type="transmembrane region" description="Helical" evidence="6">
    <location>
        <begin position="475"/>
        <end position="492"/>
    </location>
</feature>
<evidence type="ECO:0000256" key="3">
    <source>
        <dbReference type="ARBA" id="ARBA00022692"/>
    </source>
</evidence>